<feature type="transmembrane region" description="Helical" evidence="1">
    <location>
        <begin position="267"/>
        <end position="291"/>
    </location>
</feature>
<dbReference type="GO" id="GO:0005886">
    <property type="term" value="C:plasma membrane"/>
    <property type="evidence" value="ECO:0007669"/>
    <property type="project" value="UniProtKB-SubCell"/>
</dbReference>
<sequence>MAIRACDRHRAVAVTLLVAAALAGAVLPTPSVTVQLWALVVGVAVGLPHGALDQPAARAVLQGRFGQWWPAPFIGFYLGLAALVLLVWSVVPVIALALFLSLSVAHFGLGDAEPDGALRPMAAFAHGGAVVIAPATFYQKEVASIFEVLASGGGELAAFLAGPIAVMWIGSIAALLMARRTPDWASSIELLTVVAVFAALPPLMAFALYFGVLHAPRATLAETASAGEATCATLGRLLRTAAPASLAAAAAGGVAFMLLRDGMSTSVAVTSIIFIGLAALTVPHIALGVALRWTESRRSSHYRSLLTGAAAARR</sequence>
<dbReference type="OrthoDB" id="7470281at2"/>
<keyword evidence="1" id="KW-1133">Transmembrane helix</keyword>
<dbReference type="GO" id="GO:0010436">
    <property type="term" value="F:carotenoid dioxygenase activity"/>
    <property type="evidence" value="ECO:0007669"/>
    <property type="project" value="UniProtKB-UniRule"/>
</dbReference>
<name>A0A2A2SID2_9SPHN</name>
<comment type="caution">
    <text evidence="1">Lacks conserved residue(s) required for the propagation of feature annotation.</text>
</comment>
<keyword evidence="3" id="KW-1185">Reference proteome</keyword>
<dbReference type="GO" id="GO:0005506">
    <property type="term" value="F:iron ion binding"/>
    <property type="evidence" value="ECO:0007669"/>
    <property type="project" value="UniProtKB-UniRule"/>
</dbReference>
<protein>
    <recommendedName>
        <fullName evidence="1">Probable beta-carotene 15,15'-dioxygenase</fullName>
        <ecNumber evidence="1">1.13.11.63</ecNumber>
    </recommendedName>
</protein>
<comment type="caution">
    <text evidence="2">The sequence shown here is derived from an EMBL/GenBank/DDBJ whole genome shotgun (WGS) entry which is preliminary data.</text>
</comment>
<organism evidence="2 3">
    <name type="scientific">Sphingomonas lenta</name>
    <dbReference type="NCBI Taxonomy" id="1141887"/>
    <lineage>
        <taxon>Bacteria</taxon>
        <taxon>Pseudomonadati</taxon>
        <taxon>Pseudomonadota</taxon>
        <taxon>Alphaproteobacteria</taxon>
        <taxon>Sphingomonadales</taxon>
        <taxon>Sphingomonadaceae</taxon>
        <taxon>Sphingomonas</taxon>
    </lineage>
</organism>
<gene>
    <name evidence="2" type="ORF">CKY28_06470</name>
</gene>
<comment type="subcellular location">
    <subcellularLocation>
        <location evidence="1">Cell membrane</location>
        <topology evidence="1">Multi-pass membrane protein</topology>
    </subcellularLocation>
</comment>
<accession>A0A2A2SID2</accession>
<comment type="function">
    <text evidence="1">Catalyzes the cleavage of beta-carotene at its central double bond (15,15') to yield two molecules of all-trans-retinal.</text>
</comment>
<dbReference type="HAMAP" id="MF_02093">
    <property type="entry name" value="Beta_carotene_diox"/>
    <property type="match status" value="1"/>
</dbReference>
<proteinExistence type="inferred from homology"/>
<feature type="transmembrane region" description="Helical" evidence="1">
    <location>
        <begin position="156"/>
        <end position="178"/>
    </location>
</feature>
<dbReference type="RefSeq" id="WP_095997475.1">
    <property type="nucleotide sequence ID" value="NZ_NSLI01000002.1"/>
</dbReference>
<dbReference type="Proteomes" id="UP000218151">
    <property type="component" value="Unassembled WGS sequence"/>
</dbReference>
<evidence type="ECO:0000256" key="1">
    <source>
        <dbReference type="HAMAP-Rule" id="MF_02093"/>
    </source>
</evidence>
<keyword evidence="1" id="KW-0812">Transmembrane</keyword>
<feature type="transmembrane region" description="Helical" evidence="1">
    <location>
        <begin position="34"/>
        <end position="52"/>
    </location>
</feature>
<dbReference type="NCBIfam" id="TIGR03753">
    <property type="entry name" value="blh_monoox"/>
    <property type="match status" value="1"/>
</dbReference>
<dbReference type="Pfam" id="PF15461">
    <property type="entry name" value="BCD"/>
    <property type="match status" value="1"/>
</dbReference>
<evidence type="ECO:0000313" key="2">
    <source>
        <dbReference type="EMBL" id="PAX08978.1"/>
    </source>
</evidence>
<comment type="similarity">
    <text evidence="1">Belongs to the Brp/Blh beta-carotene diooxygenase family.</text>
</comment>
<dbReference type="InterPro" id="IPR022270">
    <property type="entry name" value="Blh_diox"/>
</dbReference>
<keyword evidence="1" id="KW-1003">Cell membrane</keyword>
<keyword evidence="1" id="KW-0408">Iron</keyword>
<keyword evidence="1" id="KW-0472">Membrane</keyword>
<keyword evidence="1" id="KW-0560">Oxidoreductase</keyword>
<reference evidence="3" key="1">
    <citation type="submission" date="2017-09" db="EMBL/GenBank/DDBJ databases">
        <authorList>
            <person name="Feng G."/>
            <person name="Zhu H."/>
        </authorList>
    </citation>
    <scope>NUCLEOTIDE SEQUENCE [LARGE SCALE GENOMIC DNA]</scope>
    <source>
        <strain evidence="3">1PNM-20</strain>
    </source>
</reference>
<comment type="cofactor">
    <cofactor evidence="1">
        <name>Fe(2+)</name>
        <dbReference type="ChEBI" id="CHEBI:29033"/>
    </cofactor>
</comment>
<keyword evidence="1" id="KW-0479">Metal-binding</keyword>
<dbReference type="EC" id="1.13.11.63" evidence="1"/>
<dbReference type="GO" id="GO:0003834">
    <property type="term" value="F:beta-carotene 15,15'-dioxygenase activity"/>
    <property type="evidence" value="ECO:0007669"/>
    <property type="project" value="UniProtKB-EC"/>
</dbReference>
<dbReference type="EMBL" id="NSLI01000002">
    <property type="protein sequence ID" value="PAX08978.1"/>
    <property type="molecule type" value="Genomic_DNA"/>
</dbReference>
<evidence type="ECO:0000313" key="3">
    <source>
        <dbReference type="Proteomes" id="UP000218151"/>
    </source>
</evidence>
<feature type="transmembrane region" description="Helical" evidence="1">
    <location>
        <begin position="190"/>
        <end position="212"/>
    </location>
</feature>
<comment type="catalytic activity">
    <reaction evidence="1">
        <text>all-trans-beta-carotene + O2 = 2 all-trans-retinal</text>
        <dbReference type="Rhea" id="RHEA:32887"/>
        <dbReference type="ChEBI" id="CHEBI:15379"/>
        <dbReference type="ChEBI" id="CHEBI:17579"/>
        <dbReference type="ChEBI" id="CHEBI:17898"/>
        <dbReference type="EC" id="1.13.11.63"/>
    </reaction>
</comment>
<keyword evidence="1" id="KW-0223">Dioxygenase</keyword>
<feature type="transmembrane region" description="Helical" evidence="1">
    <location>
        <begin position="73"/>
        <end position="100"/>
    </location>
</feature>
<dbReference type="GO" id="GO:0016121">
    <property type="term" value="P:carotene catabolic process"/>
    <property type="evidence" value="ECO:0007669"/>
    <property type="project" value="UniProtKB-UniRule"/>
</dbReference>
<dbReference type="AlphaFoldDB" id="A0A2A2SID2"/>